<dbReference type="AlphaFoldDB" id="A0A0F9PT58"/>
<proteinExistence type="predicted"/>
<comment type="caution">
    <text evidence="1">The sequence shown here is derived from an EMBL/GenBank/DDBJ whole genome shotgun (WGS) entry which is preliminary data.</text>
</comment>
<reference evidence="1" key="1">
    <citation type="journal article" date="2015" name="Nature">
        <title>Complex archaea that bridge the gap between prokaryotes and eukaryotes.</title>
        <authorList>
            <person name="Spang A."/>
            <person name="Saw J.H."/>
            <person name="Jorgensen S.L."/>
            <person name="Zaremba-Niedzwiedzka K."/>
            <person name="Martijn J."/>
            <person name="Lind A.E."/>
            <person name="van Eijk R."/>
            <person name="Schleper C."/>
            <person name="Guy L."/>
            <person name="Ettema T.J."/>
        </authorList>
    </citation>
    <scope>NUCLEOTIDE SEQUENCE</scope>
</reference>
<evidence type="ECO:0000313" key="1">
    <source>
        <dbReference type="EMBL" id="KKN04266.1"/>
    </source>
</evidence>
<gene>
    <name evidence="1" type="ORF">LCGC14_1099240</name>
</gene>
<organism evidence="1">
    <name type="scientific">marine sediment metagenome</name>
    <dbReference type="NCBI Taxonomy" id="412755"/>
    <lineage>
        <taxon>unclassified sequences</taxon>
        <taxon>metagenomes</taxon>
        <taxon>ecological metagenomes</taxon>
    </lineage>
</organism>
<sequence>MGKYLVEPDTPLRNLWYYIRSHIPHLPHKHQFRKAEWDRERLGPDVTDMTEYTAWFHRLYRCRCGEEMTLKRRGNI</sequence>
<dbReference type="EMBL" id="LAZR01004939">
    <property type="protein sequence ID" value="KKN04266.1"/>
    <property type="molecule type" value="Genomic_DNA"/>
</dbReference>
<accession>A0A0F9PT58</accession>
<name>A0A0F9PT58_9ZZZZ</name>
<protein>
    <submittedName>
        <fullName evidence="1">Uncharacterized protein</fullName>
    </submittedName>
</protein>